<protein>
    <submittedName>
        <fullName evidence="2">Uncharacterized protein</fullName>
    </submittedName>
</protein>
<feature type="non-terminal residue" evidence="2">
    <location>
        <position position="1"/>
    </location>
</feature>
<dbReference type="Proteomes" id="UP001341840">
    <property type="component" value="Unassembled WGS sequence"/>
</dbReference>
<gene>
    <name evidence="2" type="ORF">PIB30_103481</name>
</gene>
<name>A0ABU6QYF0_9FABA</name>
<feature type="compositionally biased region" description="Basic and acidic residues" evidence="1">
    <location>
        <begin position="1"/>
        <end position="21"/>
    </location>
</feature>
<reference evidence="2 3" key="1">
    <citation type="journal article" date="2023" name="Plants (Basel)">
        <title>Bridging the Gap: Combining Genomics and Transcriptomics Approaches to Understand Stylosanthes scabra, an Orphan Legume from the Brazilian Caatinga.</title>
        <authorList>
            <person name="Ferreira-Neto J.R.C."/>
            <person name="da Silva M.D."/>
            <person name="Binneck E."/>
            <person name="de Melo N.F."/>
            <person name="da Silva R.H."/>
            <person name="de Melo A.L.T.M."/>
            <person name="Pandolfi V."/>
            <person name="Bustamante F.O."/>
            <person name="Brasileiro-Vidal A.C."/>
            <person name="Benko-Iseppon A.M."/>
        </authorList>
    </citation>
    <scope>NUCLEOTIDE SEQUENCE [LARGE SCALE GENOMIC DNA]</scope>
    <source>
        <tissue evidence="2">Leaves</tissue>
    </source>
</reference>
<feature type="region of interest" description="Disordered" evidence="1">
    <location>
        <begin position="1"/>
        <end position="47"/>
    </location>
</feature>
<evidence type="ECO:0000313" key="3">
    <source>
        <dbReference type="Proteomes" id="UP001341840"/>
    </source>
</evidence>
<proteinExistence type="predicted"/>
<accession>A0ABU6QYF0</accession>
<feature type="compositionally biased region" description="Gly residues" evidence="1">
    <location>
        <begin position="26"/>
        <end position="38"/>
    </location>
</feature>
<evidence type="ECO:0000256" key="1">
    <source>
        <dbReference type="SAM" id="MobiDB-lite"/>
    </source>
</evidence>
<dbReference type="EMBL" id="JASCZI010003372">
    <property type="protein sequence ID" value="MED6116793.1"/>
    <property type="molecule type" value="Genomic_DNA"/>
</dbReference>
<comment type="caution">
    <text evidence="2">The sequence shown here is derived from an EMBL/GenBank/DDBJ whole genome shotgun (WGS) entry which is preliminary data.</text>
</comment>
<organism evidence="2 3">
    <name type="scientific">Stylosanthes scabra</name>
    <dbReference type="NCBI Taxonomy" id="79078"/>
    <lineage>
        <taxon>Eukaryota</taxon>
        <taxon>Viridiplantae</taxon>
        <taxon>Streptophyta</taxon>
        <taxon>Embryophyta</taxon>
        <taxon>Tracheophyta</taxon>
        <taxon>Spermatophyta</taxon>
        <taxon>Magnoliopsida</taxon>
        <taxon>eudicotyledons</taxon>
        <taxon>Gunneridae</taxon>
        <taxon>Pentapetalae</taxon>
        <taxon>rosids</taxon>
        <taxon>fabids</taxon>
        <taxon>Fabales</taxon>
        <taxon>Fabaceae</taxon>
        <taxon>Papilionoideae</taxon>
        <taxon>50 kb inversion clade</taxon>
        <taxon>dalbergioids sensu lato</taxon>
        <taxon>Dalbergieae</taxon>
        <taxon>Pterocarpus clade</taxon>
        <taxon>Stylosanthes</taxon>
    </lineage>
</organism>
<sequence>KTSKDAHASDGHRSVTVESPHRSGKSGMGSDVGGGGGAMRRRRRRSGGVVVKKLKDLYYDFKRSMMEMIRDIWRCMMQRICPCFHGDMVRKVCDEGCSFNLHLHFHQRYFLKSVFGEYAPWAI</sequence>
<evidence type="ECO:0000313" key="2">
    <source>
        <dbReference type="EMBL" id="MED6116793.1"/>
    </source>
</evidence>
<keyword evidence="3" id="KW-1185">Reference proteome</keyword>